<dbReference type="InterPro" id="IPR052792">
    <property type="entry name" value="Thioredoxin_dom-contain_11"/>
</dbReference>
<dbReference type="GeneID" id="106164913"/>
<dbReference type="Gene3D" id="3.40.30.10">
    <property type="entry name" value="Glutaredoxin"/>
    <property type="match status" value="2"/>
</dbReference>
<dbReference type="CDD" id="cd02995">
    <property type="entry name" value="PDI_a_PDI_a'_C"/>
    <property type="match status" value="1"/>
</dbReference>
<dbReference type="PROSITE" id="PS51352">
    <property type="entry name" value="THIOREDOXIN_2"/>
    <property type="match status" value="1"/>
</dbReference>
<gene>
    <name evidence="3" type="primary">LOC106164913</name>
</gene>
<reference evidence="3" key="1">
    <citation type="submission" date="2025-08" db="UniProtKB">
        <authorList>
            <consortium name="RefSeq"/>
        </authorList>
    </citation>
    <scope>IDENTIFICATION</scope>
    <source>
        <tissue evidence="3">Gonads</tissue>
    </source>
</reference>
<dbReference type="InParanoid" id="A0A1S3IJJ9"/>
<dbReference type="AlphaFoldDB" id="A0A1S3IJJ9"/>
<proteinExistence type="predicted"/>
<feature type="domain" description="Thioredoxin" evidence="1">
    <location>
        <begin position="608"/>
        <end position="738"/>
    </location>
</feature>
<keyword evidence="2" id="KW-1185">Reference proteome</keyword>
<dbReference type="PANTHER" id="PTHR46497">
    <property type="entry name" value="THIOREDOXIN DOMAIN-CONTAINING PROTEIN 11"/>
    <property type="match status" value="1"/>
</dbReference>
<dbReference type="RefSeq" id="XP_013398415.1">
    <property type="nucleotide sequence ID" value="XM_013542961.1"/>
</dbReference>
<evidence type="ECO:0000313" key="3">
    <source>
        <dbReference type="RefSeq" id="XP_013398415.1"/>
    </source>
</evidence>
<dbReference type="STRING" id="7574.A0A1S3IJJ9"/>
<sequence length="907" mass="104085">MAAAEPAAGWKKYLVLRIMLRHPELCCIVLAGIFTVFFKYGHSIKNARTITQSQPGPRRFFPISSAVIDSPLGALQPLSELVHQEEVLFVMYYAPWCAQSMEARWEFEKAARYFHRQVTFAAVNCWWPLGQCANIHDFHAFPVFFFYHTHLEGFPYLGLRTVEHMIAFLERFLYPLTYVTTQDQVKALKIHSDNVVLSFFDFNASPQPPGLVQFYYASMRMIAVSMEHIPFAVITDPVLATDNGLANSSSFHLLRSLNETVIYPDSGNISSSQLVSWIVKHKQSPAIQWVSSMGMKTLTLSTEMKKGAGIFVFTTLNPLGGFNQYINMIREVALDYYNCDNSSKVRDIIHGSIHHRWRSVQEETQQQETCKTLFNIKTSGSDDPAKSKCCQSVVIDDQGIGSKNHNVCDVCVNYWTSYNRYKHCRVLPMSSLSLNRPKRPLQINMCQESMLHYDINQRMSLCCSELLTERTAKAAPSVNFKRTRKPTDAFTLNAAQREKEKLCNRRKLNRLLKYTYKSHKSLMNDSFIQHSFTGQSCRTNRTLRFFAVDDKYHAVFASRLGIRLDKTHNGVAVVLVDIKNEAQYVMTSAVSKRNLVEFIESYTHSELMRVLRTSTVVSECGTSEEHSCVIELTAKTFHQVVMEQNQDVVVFYYTHWCGFCAGVLHLYLTVARYFRDVTDLVFTRVNADSNDLPWEFTVTTFPTILFFPAGRKEDSVHFPDHLAKSVPNLINFVLQHASKSLKVRAALELCSGSCIQSNKHNTAEAIKTLQREVTFLSSKTLKITHRLGQLKHMQTLLKREFDHVTGDQKEELIVKNGTLCNKIGVLEKYLDILKQRRKRKETQSVCAKDLYKVLSTSRSSHLERYRLVSLLTKYELLRQKVLGETVKVEKKTSRMEDGQSYVMRDQF</sequence>
<dbReference type="FunCoup" id="A0A1S3IJJ9">
    <property type="interactions" value="644"/>
</dbReference>
<evidence type="ECO:0000313" key="2">
    <source>
        <dbReference type="Proteomes" id="UP000085678"/>
    </source>
</evidence>
<protein>
    <submittedName>
        <fullName evidence="3">Thioredoxin domain-containing protein 11</fullName>
    </submittedName>
</protein>
<accession>A0A1S3IJJ9</accession>
<dbReference type="OMA" id="VIYLYHQ"/>
<dbReference type="InterPro" id="IPR013766">
    <property type="entry name" value="Thioredoxin_domain"/>
</dbReference>
<dbReference type="OrthoDB" id="1910803at2759"/>
<evidence type="ECO:0000259" key="1">
    <source>
        <dbReference type="PROSITE" id="PS51352"/>
    </source>
</evidence>
<dbReference type="InterPro" id="IPR036249">
    <property type="entry name" value="Thioredoxin-like_sf"/>
</dbReference>
<organism evidence="2 3">
    <name type="scientific">Lingula anatina</name>
    <name type="common">Brachiopod</name>
    <name type="synonym">Lingula unguis</name>
    <dbReference type="NCBI Taxonomy" id="7574"/>
    <lineage>
        <taxon>Eukaryota</taxon>
        <taxon>Metazoa</taxon>
        <taxon>Spiralia</taxon>
        <taxon>Lophotrochozoa</taxon>
        <taxon>Brachiopoda</taxon>
        <taxon>Linguliformea</taxon>
        <taxon>Lingulata</taxon>
        <taxon>Lingulida</taxon>
        <taxon>Linguloidea</taxon>
        <taxon>Lingulidae</taxon>
        <taxon>Lingula</taxon>
    </lineage>
</organism>
<dbReference type="Pfam" id="PF00085">
    <property type="entry name" value="Thioredoxin"/>
    <property type="match status" value="2"/>
</dbReference>
<name>A0A1S3IJJ9_LINAN</name>
<dbReference type="PANTHER" id="PTHR46497:SF1">
    <property type="entry name" value="THIOREDOXIN DOMAIN-CONTAINING PROTEIN 11"/>
    <property type="match status" value="1"/>
</dbReference>
<dbReference type="KEGG" id="lak:106164913"/>
<dbReference type="SUPFAM" id="SSF52833">
    <property type="entry name" value="Thioredoxin-like"/>
    <property type="match status" value="2"/>
</dbReference>
<dbReference type="Proteomes" id="UP000085678">
    <property type="component" value="Unplaced"/>
</dbReference>